<feature type="signal peptide" evidence="2">
    <location>
        <begin position="1"/>
        <end position="30"/>
    </location>
</feature>
<accession>A0A4Z0PPZ9</accession>
<reference evidence="3 4" key="1">
    <citation type="submission" date="2019-04" db="EMBL/GenBank/DDBJ databases">
        <authorList>
            <person name="Feng G."/>
            <person name="Zhang J."/>
            <person name="Zhu H."/>
        </authorList>
    </citation>
    <scope>NUCLEOTIDE SEQUENCE [LARGE SCALE GENOMIC DNA]</scope>
    <source>
        <strain evidence="3 4">JCM 17223</strain>
    </source>
</reference>
<keyword evidence="4" id="KW-1185">Reference proteome</keyword>
<evidence type="ECO:0000256" key="2">
    <source>
        <dbReference type="SAM" id="SignalP"/>
    </source>
</evidence>
<evidence type="ECO:0000256" key="1">
    <source>
        <dbReference type="SAM" id="MobiDB-lite"/>
    </source>
</evidence>
<comment type="caution">
    <text evidence="3">The sequence shown here is derived from an EMBL/GenBank/DDBJ whole genome shotgun (WGS) entry which is preliminary data.</text>
</comment>
<dbReference type="AlphaFoldDB" id="A0A4Z0PPZ9"/>
<feature type="region of interest" description="Disordered" evidence="1">
    <location>
        <begin position="166"/>
        <end position="196"/>
    </location>
</feature>
<feature type="compositionally biased region" description="Basic and acidic residues" evidence="1">
    <location>
        <begin position="186"/>
        <end position="196"/>
    </location>
</feature>
<sequence length="196" mass="21314">MIFSTAFSRLLFFTALLTTALALLAPAAQAQKYRTAAGFRLGQGNYGLTIQQKILDKVTLEGIGVVGTREVSGTVLAERHFGILGPSLNYYLGAGGHVGNHKDDGVFGGFDGIVGAEYKVAFFPLVLSVDFKPSVEFNSADWARFPTAFSVRYVLVKEKKTGLLDGLFGGGKDKADRKDRPKKKEKPAERRGLFDF</sequence>
<dbReference type="EMBL" id="SRLD01000003">
    <property type="protein sequence ID" value="TGE19698.1"/>
    <property type="molecule type" value="Genomic_DNA"/>
</dbReference>
<gene>
    <name evidence="3" type="ORF">E5J99_02760</name>
</gene>
<keyword evidence="2" id="KW-0732">Signal</keyword>
<dbReference type="RefSeq" id="WP_135496186.1">
    <property type="nucleotide sequence ID" value="NZ_SRLD01000003.1"/>
</dbReference>
<dbReference type="Proteomes" id="UP000297739">
    <property type="component" value="Unassembled WGS sequence"/>
</dbReference>
<evidence type="ECO:0008006" key="5">
    <source>
        <dbReference type="Google" id="ProtNLM"/>
    </source>
</evidence>
<name>A0A4Z0PPZ9_9BACT</name>
<evidence type="ECO:0000313" key="3">
    <source>
        <dbReference type="EMBL" id="TGE19698.1"/>
    </source>
</evidence>
<organism evidence="3 4">
    <name type="scientific">Hymenobacter elongatus</name>
    <dbReference type="NCBI Taxonomy" id="877208"/>
    <lineage>
        <taxon>Bacteria</taxon>
        <taxon>Pseudomonadati</taxon>
        <taxon>Bacteroidota</taxon>
        <taxon>Cytophagia</taxon>
        <taxon>Cytophagales</taxon>
        <taxon>Hymenobacteraceae</taxon>
        <taxon>Hymenobacter</taxon>
    </lineage>
</organism>
<feature type="chain" id="PRO_5021481853" description="Outer membrane protein beta-barrel domain-containing protein" evidence="2">
    <location>
        <begin position="31"/>
        <end position="196"/>
    </location>
</feature>
<evidence type="ECO:0000313" key="4">
    <source>
        <dbReference type="Proteomes" id="UP000297739"/>
    </source>
</evidence>
<dbReference type="OrthoDB" id="963987at2"/>
<protein>
    <recommendedName>
        <fullName evidence="5">Outer membrane protein beta-barrel domain-containing protein</fullName>
    </recommendedName>
</protein>
<proteinExistence type="predicted"/>